<dbReference type="AlphaFoldDB" id="A0A1E5WA93"/>
<dbReference type="STRING" id="888268.A0A1E5WA93"/>
<feature type="non-terminal residue" evidence="1">
    <location>
        <position position="91"/>
    </location>
</feature>
<keyword evidence="2" id="KW-1185">Reference proteome</keyword>
<evidence type="ECO:0000313" key="2">
    <source>
        <dbReference type="Proteomes" id="UP000095767"/>
    </source>
</evidence>
<proteinExistence type="predicted"/>
<evidence type="ECO:0000313" key="1">
    <source>
        <dbReference type="EMBL" id="OEL34323.1"/>
    </source>
</evidence>
<accession>A0A1E5WA93</accession>
<name>A0A1E5WA93_9POAL</name>
<protein>
    <submittedName>
        <fullName evidence="1">Uncharacterized protein</fullName>
    </submittedName>
</protein>
<comment type="caution">
    <text evidence="1">The sequence shown here is derived from an EMBL/GenBank/DDBJ whole genome shotgun (WGS) entry which is preliminary data.</text>
</comment>
<dbReference type="Proteomes" id="UP000095767">
    <property type="component" value="Unassembled WGS sequence"/>
</dbReference>
<gene>
    <name evidence="1" type="ORF">BAE44_0004658</name>
</gene>
<dbReference type="EMBL" id="LWDX02015680">
    <property type="protein sequence ID" value="OEL34323.1"/>
    <property type="molecule type" value="Genomic_DNA"/>
</dbReference>
<reference evidence="1 2" key="1">
    <citation type="submission" date="2016-09" db="EMBL/GenBank/DDBJ databases">
        <title>The draft genome of Dichanthelium oligosanthes: A C3 panicoid grass species.</title>
        <authorList>
            <person name="Studer A.J."/>
            <person name="Schnable J.C."/>
            <person name="Brutnell T.P."/>
        </authorList>
    </citation>
    <scope>NUCLEOTIDE SEQUENCE [LARGE SCALE GENOMIC DNA]</scope>
    <source>
        <strain evidence="2">cv. Kellogg 1175</strain>
        <tissue evidence="1">Leaf</tissue>
    </source>
</reference>
<sequence length="91" mass="9826">MPAEDGGIGFAGVNRSTLHFWSRETDNNVAAGWALIKIIKLKTLTISDLPAGDMLSWSSVVGFGCDIIGIDVKDVVYGIKYQKKKKQAAAQ</sequence>
<organism evidence="1 2">
    <name type="scientific">Dichanthelium oligosanthes</name>
    <dbReference type="NCBI Taxonomy" id="888268"/>
    <lineage>
        <taxon>Eukaryota</taxon>
        <taxon>Viridiplantae</taxon>
        <taxon>Streptophyta</taxon>
        <taxon>Embryophyta</taxon>
        <taxon>Tracheophyta</taxon>
        <taxon>Spermatophyta</taxon>
        <taxon>Magnoliopsida</taxon>
        <taxon>Liliopsida</taxon>
        <taxon>Poales</taxon>
        <taxon>Poaceae</taxon>
        <taxon>PACMAD clade</taxon>
        <taxon>Panicoideae</taxon>
        <taxon>Panicodae</taxon>
        <taxon>Paniceae</taxon>
        <taxon>Dichantheliinae</taxon>
        <taxon>Dichanthelium</taxon>
    </lineage>
</organism>